<evidence type="ECO:0000313" key="2">
    <source>
        <dbReference type="EMBL" id="UWP60614.1"/>
    </source>
</evidence>
<reference evidence="2" key="1">
    <citation type="journal article" date="2022" name="Cell">
        <title>Design, construction, and in vivo augmentation of a complex gut microbiome.</title>
        <authorList>
            <person name="Cheng A.G."/>
            <person name="Ho P.Y."/>
            <person name="Aranda-Diaz A."/>
            <person name="Jain S."/>
            <person name="Yu F.B."/>
            <person name="Meng X."/>
            <person name="Wang M."/>
            <person name="Iakiviak M."/>
            <person name="Nagashima K."/>
            <person name="Zhao A."/>
            <person name="Murugkar P."/>
            <person name="Patil A."/>
            <person name="Atabakhsh K."/>
            <person name="Weakley A."/>
            <person name="Yan J."/>
            <person name="Brumbaugh A.R."/>
            <person name="Higginbottom S."/>
            <person name="Dimas A."/>
            <person name="Shiver A.L."/>
            <person name="Deutschbauer A."/>
            <person name="Neff N."/>
            <person name="Sonnenburg J.L."/>
            <person name="Huang K.C."/>
            <person name="Fischbach M.A."/>
        </authorList>
    </citation>
    <scope>NUCLEOTIDE SEQUENCE</scope>
    <source>
        <strain evidence="2">DSM 19829</strain>
    </source>
</reference>
<evidence type="ECO:0000313" key="3">
    <source>
        <dbReference type="Proteomes" id="UP001060164"/>
    </source>
</evidence>
<organism evidence="2 3">
    <name type="scientific">Ruminococcus gauvreauii</name>
    <dbReference type="NCBI Taxonomy" id="438033"/>
    <lineage>
        <taxon>Bacteria</taxon>
        <taxon>Bacillati</taxon>
        <taxon>Bacillota</taxon>
        <taxon>Clostridia</taxon>
        <taxon>Eubacteriales</taxon>
        <taxon>Oscillospiraceae</taxon>
        <taxon>Ruminococcus</taxon>
    </lineage>
</organism>
<keyword evidence="1" id="KW-0812">Transmembrane</keyword>
<dbReference type="EMBL" id="CP102290">
    <property type="protein sequence ID" value="UWP60614.1"/>
    <property type="molecule type" value="Genomic_DNA"/>
</dbReference>
<sequence length="157" mass="17278">MEQNTNFNENPQQNYYYQNRQEAPPPASSSPLSTASLVLGICSLVLICCGGSFILGALGIIFAILSRGRTPMNGTAKAGLALSIIGIVLSITVYTFYIVSFVSSGEFDNVLRGYEYYYHNGEDDYYDDYDGDDYLDDLLRRYQDGQGQGGSLTEGEL</sequence>
<evidence type="ECO:0000256" key="1">
    <source>
        <dbReference type="SAM" id="Phobius"/>
    </source>
</evidence>
<keyword evidence="3" id="KW-1185">Reference proteome</keyword>
<keyword evidence="1" id="KW-1133">Transmembrane helix</keyword>
<feature type="transmembrane region" description="Helical" evidence="1">
    <location>
        <begin position="37"/>
        <end position="66"/>
    </location>
</feature>
<feature type="transmembrane region" description="Helical" evidence="1">
    <location>
        <begin position="78"/>
        <end position="99"/>
    </location>
</feature>
<keyword evidence="1" id="KW-0472">Membrane</keyword>
<protein>
    <submittedName>
        <fullName evidence="2">DUF4190 domain-containing protein</fullName>
    </submittedName>
</protein>
<dbReference type="Proteomes" id="UP001060164">
    <property type="component" value="Chromosome"/>
</dbReference>
<name>A0ABY5VJ52_9FIRM</name>
<accession>A0ABY5VJ52</accession>
<gene>
    <name evidence="2" type="ORF">NQ502_06175</name>
</gene>
<dbReference type="RefSeq" id="WP_049898566.1">
    <property type="nucleotide sequence ID" value="NZ_CABLBR010000002.1"/>
</dbReference>
<proteinExistence type="predicted"/>